<keyword evidence="2" id="KW-0472">Membrane</keyword>
<accession>A0ABV1KSD5</accession>
<proteinExistence type="predicted"/>
<name>A0ABV1KSD5_9BACL</name>
<feature type="transmembrane region" description="Helical" evidence="2">
    <location>
        <begin position="42"/>
        <end position="62"/>
    </location>
</feature>
<gene>
    <name evidence="3" type="ORF">QJS35_10355</name>
</gene>
<feature type="transmembrane region" description="Helical" evidence="2">
    <location>
        <begin position="68"/>
        <end position="97"/>
    </location>
</feature>
<evidence type="ECO:0000313" key="3">
    <source>
        <dbReference type="EMBL" id="MEQ4482798.1"/>
    </source>
</evidence>
<feature type="transmembrane region" description="Helical" evidence="2">
    <location>
        <begin position="12"/>
        <end position="35"/>
    </location>
</feature>
<feature type="region of interest" description="Disordered" evidence="1">
    <location>
        <begin position="410"/>
        <end position="434"/>
    </location>
</feature>
<dbReference type="EMBL" id="JASKHM010000005">
    <property type="protein sequence ID" value="MEQ4482798.1"/>
    <property type="molecule type" value="Genomic_DNA"/>
</dbReference>
<evidence type="ECO:0000256" key="1">
    <source>
        <dbReference type="SAM" id="MobiDB-lite"/>
    </source>
</evidence>
<feature type="transmembrane region" description="Helical" evidence="2">
    <location>
        <begin position="246"/>
        <end position="267"/>
    </location>
</feature>
<feature type="transmembrane region" description="Helical" evidence="2">
    <location>
        <begin position="177"/>
        <end position="196"/>
    </location>
</feature>
<comment type="caution">
    <text evidence="3">The sequence shown here is derived from an EMBL/GenBank/DDBJ whole genome shotgun (WGS) entry which is preliminary data.</text>
</comment>
<keyword evidence="2" id="KW-1133">Transmembrane helix</keyword>
<organism evidence="3 4">
    <name type="scientific">Cohnella silvisoli</name>
    <dbReference type="NCBI Taxonomy" id="2873699"/>
    <lineage>
        <taxon>Bacteria</taxon>
        <taxon>Bacillati</taxon>
        <taxon>Bacillota</taxon>
        <taxon>Bacilli</taxon>
        <taxon>Bacillales</taxon>
        <taxon>Paenibacillaceae</taxon>
        <taxon>Cohnella</taxon>
    </lineage>
</organism>
<keyword evidence="2" id="KW-0812">Transmembrane</keyword>
<keyword evidence="4" id="KW-1185">Reference proteome</keyword>
<protein>
    <recommendedName>
        <fullName evidence="5">DUF4129 domain-containing protein</fullName>
    </recommendedName>
</protein>
<sequence>MGYESSAVGRAISRILLEWLIWLPLWIILTINIGAMGKLGTIAAATGFFALGFLLFKLSAVWSRITVAAILVILVAVGIGRYTNDLSIFLWMGVLLWRGRYRRLKPLHYGLAFLICAAAVIVASQNDSLSGYRLLFVILAIVWVVIWFISINRSLLDEAGLHSNIVTRPVRLANRKYLFIFLAAGLLVFALTVSYGQQLLTPPKINTDLLDVSELQPPPEPPKTQENPLSGLLDKEQGPPSPIWDILFWIMVGAAVVGAIWFARLMWRDRTWTWNGMIEAIRRWFIRAKKMEALPYVEEHRSLLKEKKKGHSRFDALFRRHNRIAEWERLSNPEKVRRLYEETVLSGIEQGYDFQTHHTPAETLEGIERWRASQRPVSDNDKHSSYWKWLLVIRLSLLQLYEKAKYSPHSITEQEVKELKEHRPEGKDASRRSP</sequence>
<evidence type="ECO:0000313" key="4">
    <source>
        <dbReference type="Proteomes" id="UP001493487"/>
    </source>
</evidence>
<feature type="transmembrane region" description="Helical" evidence="2">
    <location>
        <begin position="132"/>
        <end position="156"/>
    </location>
</feature>
<reference evidence="3 4" key="1">
    <citation type="journal article" date="2023" name="Genome Announc.">
        <title>Pan-Genome Analyses of the Genus Cohnella and Proposal of the Novel Species Cohnella silvisoli sp. nov., Isolated from Forest Soil.</title>
        <authorList>
            <person name="Wang C."/>
            <person name="Mao L."/>
            <person name="Bao G."/>
            <person name="Zhu H."/>
        </authorList>
    </citation>
    <scope>NUCLEOTIDE SEQUENCE [LARGE SCALE GENOMIC DNA]</scope>
    <source>
        <strain evidence="3 4">NL03-T5-1</strain>
    </source>
</reference>
<dbReference type="Proteomes" id="UP001493487">
    <property type="component" value="Unassembled WGS sequence"/>
</dbReference>
<dbReference type="RefSeq" id="WP_232185510.1">
    <property type="nucleotide sequence ID" value="NZ_JAIOAP010000005.1"/>
</dbReference>
<feature type="compositionally biased region" description="Basic and acidic residues" evidence="1">
    <location>
        <begin position="412"/>
        <end position="434"/>
    </location>
</feature>
<feature type="transmembrane region" description="Helical" evidence="2">
    <location>
        <begin position="109"/>
        <end position="126"/>
    </location>
</feature>
<evidence type="ECO:0008006" key="5">
    <source>
        <dbReference type="Google" id="ProtNLM"/>
    </source>
</evidence>
<evidence type="ECO:0000256" key="2">
    <source>
        <dbReference type="SAM" id="Phobius"/>
    </source>
</evidence>